<feature type="domain" description="CUB" evidence="11">
    <location>
        <begin position="376"/>
        <end position="517"/>
    </location>
</feature>
<dbReference type="GO" id="GO:0006956">
    <property type="term" value="P:complement activation"/>
    <property type="evidence" value="ECO:0007669"/>
    <property type="project" value="InterPro"/>
</dbReference>
<evidence type="ECO:0000256" key="3">
    <source>
        <dbReference type="ARBA" id="ARBA00022825"/>
    </source>
</evidence>
<feature type="binding site" evidence="8">
    <location>
        <position position="429"/>
    </location>
    <ligand>
        <name>Ca(2+)</name>
        <dbReference type="ChEBI" id="CHEBI:29108"/>
        <label>3</label>
    </ligand>
</feature>
<dbReference type="SUPFAM" id="SSF57424">
    <property type="entry name" value="LDL receptor-like module"/>
    <property type="match status" value="2"/>
</dbReference>
<evidence type="ECO:0000256" key="2">
    <source>
        <dbReference type="ARBA" id="ARBA00022801"/>
    </source>
</evidence>
<evidence type="ECO:0000256" key="6">
    <source>
        <dbReference type="PIRSR" id="PIRSR001155-2"/>
    </source>
</evidence>
<dbReference type="SMART" id="SM00020">
    <property type="entry name" value="Tryp_SPc"/>
    <property type="match status" value="1"/>
</dbReference>
<dbReference type="SUPFAM" id="SSF49854">
    <property type="entry name" value="Spermadhesin, CUB domain"/>
    <property type="match status" value="3"/>
</dbReference>
<feature type="disulfide bond" evidence="6">
    <location>
        <begin position="756"/>
        <end position="787"/>
    </location>
</feature>
<dbReference type="InterPro" id="IPR033116">
    <property type="entry name" value="TRYPSIN_SER"/>
</dbReference>
<comment type="caution">
    <text evidence="9">Lacks conserved residue(s) required for the propagation of feature annotation.</text>
</comment>
<evidence type="ECO:0000256" key="7">
    <source>
        <dbReference type="PIRSR" id="PIRSR001155-3"/>
    </source>
</evidence>
<dbReference type="InterPro" id="IPR002172">
    <property type="entry name" value="LDrepeatLR_classA_rpt"/>
</dbReference>
<evidence type="ECO:0000313" key="13">
    <source>
        <dbReference type="Proteomes" id="UP001165740"/>
    </source>
</evidence>
<dbReference type="SMART" id="SM00192">
    <property type="entry name" value="LDLa"/>
    <property type="match status" value="2"/>
</dbReference>
<dbReference type="GO" id="GO:0046872">
    <property type="term" value="F:metal ion binding"/>
    <property type="evidence" value="ECO:0007669"/>
    <property type="project" value="UniProtKB-KW"/>
</dbReference>
<dbReference type="OrthoDB" id="10012881at2759"/>
<feature type="disulfide bond" evidence="9">
    <location>
        <begin position="73"/>
        <end position="88"/>
    </location>
</feature>
<feature type="domain" description="CUB" evidence="11">
    <location>
        <begin position="242"/>
        <end position="359"/>
    </location>
</feature>
<dbReference type="InterPro" id="IPR009003">
    <property type="entry name" value="Peptidase_S1_PA"/>
</dbReference>
<dbReference type="GO" id="GO:0009566">
    <property type="term" value="P:fertilization"/>
    <property type="evidence" value="ECO:0007669"/>
    <property type="project" value="UniProtKB-ARBA"/>
</dbReference>
<keyword evidence="13" id="KW-1185">Reference proteome</keyword>
<dbReference type="RefSeq" id="XP_055877240.1">
    <property type="nucleotide sequence ID" value="XM_056021265.1"/>
</dbReference>
<keyword evidence="8" id="KW-0106">Calcium</keyword>
<dbReference type="InterPro" id="IPR001314">
    <property type="entry name" value="Peptidase_S1A"/>
</dbReference>
<dbReference type="PROSITE" id="PS01209">
    <property type="entry name" value="LDLRA_1"/>
    <property type="match status" value="1"/>
</dbReference>
<keyword evidence="1 10" id="KW-0645">Protease</keyword>
<dbReference type="InterPro" id="IPR000859">
    <property type="entry name" value="CUB_dom"/>
</dbReference>
<evidence type="ECO:0000259" key="12">
    <source>
        <dbReference type="PROSITE" id="PS50240"/>
    </source>
</evidence>
<dbReference type="PROSITE" id="PS01180">
    <property type="entry name" value="CUB"/>
    <property type="match status" value="3"/>
</dbReference>
<accession>A0A9W2ZQL3</accession>
<comment type="PTM">
    <text evidence="7">The iron and 2-oxoglutarate dependent 3-hydroxylation of aspartate and asparagine is (R) stereospecific within EGF domains.</text>
</comment>
<dbReference type="AlphaFoldDB" id="A0A9W2ZQL3"/>
<feature type="binding site" evidence="8">
    <location>
        <position position="356"/>
    </location>
    <ligand>
        <name>Ca(2+)</name>
        <dbReference type="ChEBI" id="CHEBI:29108"/>
        <label>2</label>
    </ligand>
</feature>
<proteinExistence type="predicted"/>
<dbReference type="CDD" id="cd00190">
    <property type="entry name" value="Tryp_SPc"/>
    <property type="match status" value="1"/>
</dbReference>
<dbReference type="PANTHER" id="PTHR24252:SF7">
    <property type="entry name" value="HYALIN"/>
    <property type="match status" value="1"/>
</dbReference>
<feature type="binding site" evidence="8">
    <location>
        <position position="437"/>
    </location>
    <ligand>
        <name>Ca(2+)</name>
        <dbReference type="ChEBI" id="CHEBI:29108"/>
        <label>3</label>
    </ligand>
</feature>
<organism evidence="13 14">
    <name type="scientific">Biomphalaria glabrata</name>
    <name type="common">Bloodfluke planorb</name>
    <name type="synonym">Freshwater snail</name>
    <dbReference type="NCBI Taxonomy" id="6526"/>
    <lineage>
        <taxon>Eukaryota</taxon>
        <taxon>Metazoa</taxon>
        <taxon>Spiralia</taxon>
        <taxon>Lophotrochozoa</taxon>
        <taxon>Mollusca</taxon>
        <taxon>Gastropoda</taxon>
        <taxon>Heterobranchia</taxon>
        <taxon>Euthyneura</taxon>
        <taxon>Panpulmonata</taxon>
        <taxon>Hygrophila</taxon>
        <taxon>Lymnaeoidea</taxon>
        <taxon>Planorbidae</taxon>
        <taxon>Biomphalaria</taxon>
    </lineage>
</organism>
<dbReference type="Proteomes" id="UP001165740">
    <property type="component" value="Chromosome 2"/>
</dbReference>
<dbReference type="SUPFAM" id="SSF50494">
    <property type="entry name" value="Trypsin-like serine proteases"/>
    <property type="match status" value="1"/>
</dbReference>
<feature type="disulfide bond" evidence="6">
    <location>
        <begin position="299"/>
        <end position="321"/>
    </location>
</feature>
<feature type="active site" description="Charge relay system" evidence="5">
    <location>
        <position position="667"/>
    </location>
</feature>
<dbReference type="CDD" id="cd00041">
    <property type="entry name" value="CUB"/>
    <property type="match status" value="3"/>
</dbReference>
<evidence type="ECO:0000256" key="10">
    <source>
        <dbReference type="RuleBase" id="RU363034"/>
    </source>
</evidence>
<dbReference type="FunFam" id="2.40.10.10:FF:000003">
    <property type="entry name" value="Transmembrane serine protease 3"/>
    <property type="match status" value="1"/>
</dbReference>
<keyword evidence="7" id="KW-0379">Hydroxylation</keyword>
<dbReference type="PROSITE" id="PS50240">
    <property type="entry name" value="TRYPSIN_DOM"/>
    <property type="match status" value="1"/>
</dbReference>
<dbReference type="Gene3D" id="4.10.400.10">
    <property type="entry name" value="Low-density Lipoprotein Receptor"/>
    <property type="match status" value="2"/>
</dbReference>
<dbReference type="InterPro" id="IPR043504">
    <property type="entry name" value="Peptidase_S1_PA_chymotrypsin"/>
</dbReference>
<feature type="disulfide bond" evidence="6">
    <location>
        <begin position="523"/>
        <end position="557"/>
    </location>
</feature>
<dbReference type="GeneID" id="106055103"/>
<dbReference type="GO" id="GO:0006508">
    <property type="term" value="P:proteolysis"/>
    <property type="evidence" value="ECO:0007669"/>
    <property type="project" value="UniProtKB-KW"/>
</dbReference>
<keyword evidence="8" id="KW-0479">Metal-binding</keyword>
<feature type="disulfide bond" evidence="6">
    <location>
        <begin position="729"/>
        <end position="745"/>
    </location>
</feature>
<dbReference type="FunFam" id="2.60.120.290:FF:000005">
    <property type="entry name" value="Procollagen C-endopeptidase enhancer 1"/>
    <property type="match status" value="2"/>
</dbReference>
<evidence type="ECO:0000256" key="9">
    <source>
        <dbReference type="PROSITE-ProRule" id="PRU00124"/>
    </source>
</evidence>
<feature type="active site" description="Charge relay system" evidence="5">
    <location>
        <position position="616"/>
    </location>
</feature>
<feature type="disulfide bond" evidence="9">
    <location>
        <begin position="523"/>
        <end position="535"/>
    </location>
</feature>
<dbReference type="PRINTS" id="PR00722">
    <property type="entry name" value="CHYMOTRYPSIN"/>
</dbReference>
<protein>
    <submittedName>
        <fullName evidence="14">Enteropeptidase-like isoform X1</fullName>
    </submittedName>
</protein>
<dbReference type="PIRSF" id="PIRSF001155">
    <property type="entry name" value="C1r_C1s_MASP"/>
    <property type="match status" value="1"/>
</dbReference>
<dbReference type="InterPro" id="IPR024175">
    <property type="entry name" value="Pept_S1A_C1r/C1S/mannan-bd"/>
</dbReference>
<dbReference type="InterPro" id="IPR023415">
    <property type="entry name" value="LDLR_class-A_CS"/>
</dbReference>
<feature type="domain" description="Peptidase S1" evidence="12">
    <location>
        <begin position="574"/>
        <end position="811"/>
    </location>
</feature>
<evidence type="ECO:0000259" key="11">
    <source>
        <dbReference type="PROSITE" id="PS01180"/>
    </source>
</evidence>
<name>A0A9W2ZQL3_BIOGL</name>
<evidence type="ECO:0000256" key="5">
    <source>
        <dbReference type="PIRSR" id="PIRSR001155-1"/>
    </source>
</evidence>
<feature type="domain" description="CUB" evidence="11">
    <location>
        <begin position="95"/>
        <end position="210"/>
    </location>
</feature>
<dbReference type="GO" id="GO:0005576">
    <property type="term" value="C:extracellular region"/>
    <property type="evidence" value="ECO:0007669"/>
    <property type="project" value="InterPro"/>
</dbReference>
<evidence type="ECO:0000256" key="8">
    <source>
        <dbReference type="PIRSR" id="PIRSR001155-4"/>
    </source>
</evidence>
<dbReference type="PROSITE" id="PS00134">
    <property type="entry name" value="TRYPSIN_HIS"/>
    <property type="match status" value="1"/>
</dbReference>
<dbReference type="OMA" id="LWTAYMG"/>
<dbReference type="PROSITE" id="PS50068">
    <property type="entry name" value="LDLRA_2"/>
    <property type="match status" value="2"/>
</dbReference>
<dbReference type="InterPro" id="IPR018114">
    <property type="entry name" value="TRYPSIN_HIS"/>
</dbReference>
<feature type="disulfide bond" evidence="9">
    <location>
        <begin position="530"/>
        <end position="548"/>
    </location>
</feature>
<dbReference type="CDD" id="cd00112">
    <property type="entry name" value="LDLa"/>
    <property type="match status" value="1"/>
</dbReference>
<keyword evidence="4 6" id="KW-1015">Disulfide bond</keyword>
<reference evidence="14" key="1">
    <citation type="submission" date="2025-08" db="UniProtKB">
        <authorList>
            <consortium name="RefSeq"/>
        </authorList>
    </citation>
    <scope>IDENTIFICATION</scope>
</reference>
<dbReference type="Gene3D" id="2.60.120.290">
    <property type="entry name" value="Spermadhesin, CUB domain"/>
    <property type="match status" value="3"/>
</dbReference>
<dbReference type="GO" id="GO:0004252">
    <property type="term" value="F:serine-type endopeptidase activity"/>
    <property type="evidence" value="ECO:0007669"/>
    <property type="project" value="InterPro"/>
</dbReference>
<evidence type="ECO:0000313" key="14">
    <source>
        <dbReference type="RefSeq" id="XP_055877240.1"/>
    </source>
</evidence>
<evidence type="ECO:0000256" key="1">
    <source>
        <dbReference type="ARBA" id="ARBA00022670"/>
    </source>
</evidence>
<sequence length="814" mass="89714">MIWYNSLYHMVSGGDLYSATDFCADMDVLVLHTYICFLFMLVIVKIEPAAIACPGSTTLCNTTHTCIENKYICDGDRDCDDGEDEANCEFKESGCGDGSYHIAQTGTISSKNYPLNYTSYLHCQWYISSPDNTTLQLEFIEIFDLEKPRHNQCLYDFVSVLQLSPSLSLGRFCGGTPPGPMLLNASKVLVEFQSDGQKSGYGFKLRWTSGNNIIYSHGHQSRAQESGQIQTTQVSTTAHSQCLGQFEYGGDLGHISSPNYGQPYMTPLYCRWQITVSPGYRVSLQFLSIDIGEATVNGCASGRLEVYDGPDDGAPLIDTYCGDVMPTPLMTSDNTLYLVMTADNNTAGRVGFQANYMSLYIEPPTTTTIGPPPPGCDGTALVIISMSGYITTPYYDHQNVYADRVDCEWILLAPPGQVFLISFVEFDLEQSGGCDSDYLRIYNDNEDRLGFSNNLTNGTIAVRNETLSDVNHLTEIANLCGQMLPYSVESNNSTVVLRFHSDEQYGSYGFNLTYLTKVPEVKCSAGQFQCDSVHCIDRSAVCDGQANCDGGVDELICPSLSCGLPAIQPEVARIVGGTEAVEGAWPWTLSIVDKERPGHICGATLIHPKWALSAAHCFERVFSRNYEQFALVAGRHHLLLTDSHEQWRFVDNVYMNREYLSATSENDIALIKLKQPFNLNDYVSLVCLPEQRVTPGTPCYITGWGETLGTCCSNLLKQALVPIMNSSLCSEPEYYGSRLMDHMMCAGYPEGGVDSCDGDSGGPLVCQSPTGSRRWELQGVTSWGLLCASAKSPGVYTVVDDYIFWIRQTIAIHI</sequence>
<dbReference type="InterPro" id="IPR036055">
    <property type="entry name" value="LDL_receptor-like_sf"/>
</dbReference>
<dbReference type="InterPro" id="IPR035914">
    <property type="entry name" value="Sperma_CUB_dom_sf"/>
</dbReference>
<dbReference type="SMART" id="SM00042">
    <property type="entry name" value="CUB"/>
    <property type="match status" value="3"/>
</dbReference>
<dbReference type="Pfam" id="PF00431">
    <property type="entry name" value="CUB"/>
    <property type="match status" value="3"/>
</dbReference>
<feature type="binding site" evidence="8">
    <location>
        <position position="355"/>
    </location>
    <ligand>
        <name>Ca(2+)</name>
        <dbReference type="ChEBI" id="CHEBI:29108"/>
        <label>2</label>
    </ligand>
</feature>
<dbReference type="InterPro" id="IPR001254">
    <property type="entry name" value="Trypsin_dom"/>
</dbReference>
<feature type="active site" description="Charge relay system" evidence="5">
    <location>
        <position position="760"/>
    </location>
</feature>
<dbReference type="PROSITE" id="PS00135">
    <property type="entry name" value="TRYPSIN_SER"/>
    <property type="match status" value="1"/>
</dbReference>
<dbReference type="Gene3D" id="2.40.10.10">
    <property type="entry name" value="Trypsin-like serine proteases"/>
    <property type="match status" value="1"/>
</dbReference>
<feature type="modified residue" description="(3R)-3-hydroxyasparagine" evidence="7">
    <location>
        <position position="355"/>
    </location>
</feature>
<evidence type="ECO:0000256" key="4">
    <source>
        <dbReference type="ARBA" id="ARBA00023157"/>
    </source>
</evidence>
<gene>
    <name evidence="14" type="primary">LOC106055103</name>
</gene>
<dbReference type="PANTHER" id="PTHR24252">
    <property type="entry name" value="ACROSIN-RELATED"/>
    <property type="match status" value="1"/>
</dbReference>
<keyword evidence="3 10" id="KW-0720">Serine protease</keyword>
<feature type="disulfide bond" evidence="9">
    <location>
        <begin position="542"/>
        <end position="557"/>
    </location>
</feature>
<keyword evidence="2 10" id="KW-0378">Hydrolase</keyword>
<dbReference type="Pfam" id="PF00057">
    <property type="entry name" value="Ldl_recept_a"/>
    <property type="match status" value="2"/>
</dbReference>
<dbReference type="Pfam" id="PF00089">
    <property type="entry name" value="Trypsin"/>
    <property type="match status" value="1"/>
</dbReference>